<dbReference type="InterPro" id="IPR045129">
    <property type="entry name" value="RNF123/RKP/RSPRY1"/>
</dbReference>
<dbReference type="GO" id="GO:0008270">
    <property type="term" value="F:zinc ion binding"/>
    <property type="evidence" value="ECO:0007669"/>
    <property type="project" value="UniProtKB-KW"/>
</dbReference>
<organism evidence="10 11">
    <name type="scientific">Meganyctiphanes norvegica</name>
    <name type="common">Northern krill</name>
    <name type="synonym">Thysanopoda norvegica</name>
    <dbReference type="NCBI Taxonomy" id="48144"/>
    <lineage>
        <taxon>Eukaryota</taxon>
        <taxon>Metazoa</taxon>
        <taxon>Ecdysozoa</taxon>
        <taxon>Arthropoda</taxon>
        <taxon>Crustacea</taxon>
        <taxon>Multicrustacea</taxon>
        <taxon>Malacostraca</taxon>
        <taxon>Eumalacostraca</taxon>
        <taxon>Eucarida</taxon>
        <taxon>Euphausiacea</taxon>
        <taxon>Euphausiidae</taxon>
        <taxon>Meganyctiphanes</taxon>
    </lineage>
</organism>
<evidence type="ECO:0000256" key="7">
    <source>
        <dbReference type="ARBA" id="ARBA00022833"/>
    </source>
</evidence>
<keyword evidence="6" id="KW-0833">Ubl conjugation pathway</keyword>
<gene>
    <name evidence="10" type="ORF">MNOR_LOCUS7795</name>
</gene>
<dbReference type="Proteomes" id="UP001497623">
    <property type="component" value="Unassembled WGS sequence"/>
</dbReference>
<reference evidence="10 11" key="1">
    <citation type="submission" date="2024-05" db="EMBL/GenBank/DDBJ databases">
        <authorList>
            <person name="Wallberg A."/>
        </authorList>
    </citation>
    <scope>NUCLEOTIDE SEQUENCE [LARGE SCALE GENOMIC DNA]</scope>
</reference>
<dbReference type="EC" id="2.3.2.27" evidence="2"/>
<dbReference type="Pfam" id="PF13920">
    <property type="entry name" value="zf-C3HC4_3"/>
    <property type="match status" value="1"/>
</dbReference>
<evidence type="ECO:0000256" key="4">
    <source>
        <dbReference type="ARBA" id="ARBA00022723"/>
    </source>
</evidence>
<dbReference type="Gene3D" id="3.30.40.10">
    <property type="entry name" value="Zinc/RING finger domain, C3HC4 (zinc finger)"/>
    <property type="match status" value="1"/>
</dbReference>
<dbReference type="PROSITE" id="PS50089">
    <property type="entry name" value="ZF_RING_2"/>
    <property type="match status" value="1"/>
</dbReference>
<sequence length="692" mass="76392">LDSVTASATGPNSVVDVDMFNSQPSTSGAVLGSPLVTDEGVDDKVRCVNVTELGGDEKNLKGSNKDRNSLLYLLDGIILLYHIGAHKQLGKVAAQRDSMNDNVTHIQEIDKKIQFCKDQNLNGALLNELEGSRGVFINKVVEQARQQAWVLAALHSQHKHHHLIQLINIILTTLQEASKEGELFAFVPDFYVESLTEMCTALRLYFSTSLESLPGYQSLLTSVGEFLALHFCDSRIVYADSKDSLIQALAGFVCHQTTLTALENMPQESRLQMVRNLLQPYENRAWAQNNWILVRFWKGCGFGFRYTKSPHMTNKFGPKPAHSDNPNFTQATAPCPSMVFQQHVVEVLEGPGNIATPFLNSLLNQLNWAFSEFIGMLQEIQNASNRPERVFIDSRQLRICATCFDLALALLRVLEMIVNIDPQLFTNFARPDAELLLSRLCQLLCQVLNRVSGWSGCFGHVVSLEIPGLETIHHYPILTAVTGILMTLVKQDLQQSNPKNQVATRTLLNEPSFQLNSIYQLLGGQENSKTLDSATSGAATETDLEPSSISLASSSNNASANGQVGATPANATNTNFSIKFSLRNYPGEVLGSEIDQVEQIVRHLATCMESQAELSTTGQDDDSLCTICYAYPSTATFHPCAHSSCRACVTQHLMNRSDCFFCKTTIQRVTDQTSNTTLYQAENSDKTTAAHK</sequence>
<feature type="non-terminal residue" evidence="10">
    <location>
        <position position="1"/>
    </location>
</feature>
<dbReference type="InterPro" id="IPR013083">
    <property type="entry name" value="Znf_RING/FYVE/PHD"/>
</dbReference>
<evidence type="ECO:0000256" key="8">
    <source>
        <dbReference type="PROSITE-ProRule" id="PRU00175"/>
    </source>
</evidence>
<dbReference type="InterPro" id="IPR057987">
    <property type="entry name" value="TPR_RNF123/RKP"/>
</dbReference>
<dbReference type="GO" id="GO:0016567">
    <property type="term" value="P:protein ubiquitination"/>
    <property type="evidence" value="ECO:0007669"/>
    <property type="project" value="UniProtKB-ARBA"/>
</dbReference>
<dbReference type="GO" id="GO:0005737">
    <property type="term" value="C:cytoplasm"/>
    <property type="evidence" value="ECO:0007669"/>
    <property type="project" value="TreeGrafter"/>
</dbReference>
<proteinExistence type="predicted"/>
<evidence type="ECO:0000256" key="1">
    <source>
        <dbReference type="ARBA" id="ARBA00000900"/>
    </source>
</evidence>
<evidence type="ECO:0000313" key="11">
    <source>
        <dbReference type="Proteomes" id="UP001497623"/>
    </source>
</evidence>
<dbReference type="FunFam" id="3.30.40.10:FF:000133">
    <property type="entry name" value="E3 ubiquitin-protein ligase RNF123"/>
    <property type="match status" value="1"/>
</dbReference>
<dbReference type="CDD" id="cd16541">
    <property type="entry name" value="RING-HC_RNF123"/>
    <property type="match status" value="1"/>
</dbReference>
<dbReference type="PANTHER" id="PTHR13363:SF5">
    <property type="entry name" value="E3 UBIQUITIN-PROTEIN LIGASE RNF123"/>
    <property type="match status" value="1"/>
</dbReference>
<keyword evidence="3" id="KW-0808">Transferase</keyword>
<protein>
    <recommendedName>
        <fullName evidence="2">RING-type E3 ubiquitin transferase</fullName>
        <ecNumber evidence="2">2.3.2.27</ecNumber>
    </recommendedName>
</protein>
<evidence type="ECO:0000256" key="5">
    <source>
        <dbReference type="ARBA" id="ARBA00022771"/>
    </source>
</evidence>
<keyword evidence="11" id="KW-1185">Reference proteome</keyword>
<dbReference type="Pfam" id="PF25576">
    <property type="entry name" value="TPR_RNF123"/>
    <property type="match status" value="1"/>
</dbReference>
<dbReference type="GO" id="GO:0061630">
    <property type="term" value="F:ubiquitin protein ligase activity"/>
    <property type="evidence" value="ECO:0007669"/>
    <property type="project" value="UniProtKB-EC"/>
</dbReference>
<feature type="non-terminal residue" evidence="10">
    <location>
        <position position="692"/>
    </location>
</feature>
<evidence type="ECO:0000313" key="10">
    <source>
        <dbReference type="EMBL" id="CAL4069374.1"/>
    </source>
</evidence>
<accession>A0AAV2Q6D6</accession>
<evidence type="ECO:0000259" key="9">
    <source>
        <dbReference type="PROSITE" id="PS50089"/>
    </source>
</evidence>
<keyword evidence="7" id="KW-0862">Zinc</keyword>
<dbReference type="EMBL" id="CAXKWB010003501">
    <property type="protein sequence ID" value="CAL4069374.1"/>
    <property type="molecule type" value="Genomic_DNA"/>
</dbReference>
<keyword evidence="5 8" id="KW-0863">Zinc-finger</keyword>
<name>A0AAV2Q6D6_MEGNR</name>
<keyword evidence="4" id="KW-0479">Metal-binding</keyword>
<dbReference type="PANTHER" id="PTHR13363">
    <property type="entry name" value="RING FINGER AND SRY DOMAIN-CONTAINING"/>
    <property type="match status" value="1"/>
</dbReference>
<dbReference type="GO" id="GO:0051603">
    <property type="term" value="P:proteolysis involved in protein catabolic process"/>
    <property type="evidence" value="ECO:0007669"/>
    <property type="project" value="TreeGrafter"/>
</dbReference>
<evidence type="ECO:0000256" key="3">
    <source>
        <dbReference type="ARBA" id="ARBA00022679"/>
    </source>
</evidence>
<dbReference type="AlphaFoldDB" id="A0AAV2Q6D6"/>
<dbReference type="SUPFAM" id="SSF57850">
    <property type="entry name" value="RING/U-box"/>
    <property type="match status" value="1"/>
</dbReference>
<feature type="domain" description="RING-type" evidence="9">
    <location>
        <begin position="625"/>
        <end position="663"/>
    </location>
</feature>
<comment type="catalytic activity">
    <reaction evidence="1">
        <text>S-ubiquitinyl-[E2 ubiquitin-conjugating enzyme]-L-cysteine + [acceptor protein]-L-lysine = [E2 ubiquitin-conjugating enzyme]-L-cysteine + N(6)-ubiquitinyl-[acceptor protein]-L-lysine.</text>
        <dbReference type="EC" id="2.3.2.27"/>
    </reaction>
</comment>
<dbReference type="InterPro" id="IPR001841">
    <property type="entry name" value="Znf_RING"/>
</dbReference>
<evidence type="ECO:0000256" key="6">
    <source>
        <dbReference type="ARBA" id="ARBA00022786"/>
    </source>
</evidence>
<comment type="caution">
    <text evidence="10">The sequence shown here is derived from an EMBL/GenBank/DDBJ whole genome shotgun (WGS) entry which is preliminary data.</text>
</comment>
<evidence type="ECO:0000256" key="2">
    <source>
        <dbReference type="ARBA" id="ARBA00012483"/>
    </source>
</evidence>